<name>A0A9D3X828_9SAUR</name>
<accession>A0A9D3X828</accession>
<evidence type="ECO:0000313" key="3">
    <source>
        <dbReference type="Proteomes" id="UP000827986"/>
    </source>
</evidence>
<keyword evidence="3" id="KW-1185">Reference proteome</keyword>
<dbReference type="Proteomes" id="UP000827986">
    <property type="component" value="Unassembled WGS sequence"/>
</dbReference>
<dbReference type="AlphaFoldDB" id="A0A9D3X828"/>
<organism evidence="2 3">
    <name type="scientific">Mauremys mutica</name>
    <name type="common">yellowpond turtle</name>
    <dbReference type="NCBI Taxonomy" id="74926"/>
    <lineage>
        <taxon>Eukaryota</taxon>
        <taxon>Metazoa</taxon>
        <taxon>Chordata</taxon>
        <taxon>Craniata</taxon>
        <taxon>Vertebrata</taxon>
        <taxon>Euteleostomi</taxon>
        <taxon>Archelosauria</taxon>
        <taxon>Testudinata</taxon>
        <taxon>Testudines</taxon>
        <taxon>Cryptodira</taxon>
        <taxon>Durocryptodira</taxon>
        <taxon>Testudinoidea</taxon>
        <taxon>Geoemydidae</taxon>
        <taxon>Geoemydinae</taxon>
        <taxon>Mauremys</taxon>
    </lineage>
</organism>
<reference evidence="2" key="1">
    <citation type="submission" date="2021-09" db="EMBL/GenBank/DDBJ databases">
        <title>The genome of Mauremys mutica provides insights into the evolution of semi-aquatic lifestyle.</title>
        <authorList>
            <person name="Gong S."/>
            <person name="Gao Y."/>
        </authorList>
    </citation>
    <scope>NUCLEOTIDE SEQUENCE</scope>
    <source>
        <strain evidence="2">MM-2020</strain>
        <tissue evidence="2">Muscle</tissue>
    </source>
</reference>
<evidence type="ECO:0000256" key="1">
    <source>
        <dbReference type="SAM" id="MobiDB-lite"/>
    </source>
</evidence>
<feature type="compositionally biased region" description="Polar residues" evidence="1">
    <location>
        <begin position="34"/>
        <end position="58"/>
    </location>
</feature>
<proteinExistence type="predicted"/>
<feature type="region of interest" description="Disordered" evidence="1">
    <location>
        <begin position="1"/>
        <end position="82"/>
    </location>
</feature>
<dbReference type="EMBL" id="JAHDVG010000479">
    <property type="protein sequence ID" value="KAH1174663.1"/>
    <property type="molecule type" value="Genomic_DNA"/>
</dbReference>
<sequence length="201" mass="21770">MRTAPPAPLPQAVGGELETRKELSGGRARRRRSQPNPQYEASTSNAAQATPSAANQNRRASKEPSLVPVYRHPPHQPIGRERSPPVMVLSQWEVCPWRTVGRLPHRGRHALGGVATLRGVANLLERLYKGPLGKQAPFCTAEAGQGGRCGGFRGSDQSGRMVKSSLQRILNSHCFAREKEGNKSTIIIMPAVLSLSAGQSR</sequence>
<gene>
    <name evidence="2" type="ORF">KIL84_008654</name>
</gene>
<comment type="caution">
    <text evidence="2">The sequence shown here is derived from an EMBL/GenBank/DDBJ whole genome shotgun (WGS) entry which is preliminary data.</text>
</comment>
<protein>
    <submittedName>
        <fullName evidence="2">Uncharacterized protein</fullName>
    </submittedName>
</protein>
<evidence type="ECO:0000313" key="2">
    <source>
        <dbReference type="EMBL" id="KAH1174663.1"/>
    </source>
</evidence>